<reference evidence="3" key="1">
    <citation type="submission" date="2016-10" db="EMBL/GenBank/DDBJ databases">
        <authorList>
            <person name="Varghese N."/>
            <person name="Submissions S."/>
        </authorList>
    </citation>
    <scope>NUCLEOTIDE SEQUENCE [LARGE SCALE GENOMIC DNA]</scope>
    <source>
        <strain evidence="3">UNC267MFSha1.1M11</strain>
    </source>
</reference>
<dbReference type="Proteomes" id="UP000199707">
    <property type="component" value="Unassembled WGS sequence"/>
</dbReference>
<dbReference type="EMBL" id="FMUB01000001">
    <property type="protein sequence ID" value="SCX01840.1"/>
    <property type="molecule type" value="Genomic_DNA"/>
</dbReference>
<dbReference type="PANTHER" id="PTHR48050:SF13">
    <property type="entry name" value="STEROL 3-BETA-GLUCOSYLTRANSFERASE UGT80A2"/>
    <property type="match status" value="1"/>
</dbReference>
<evidence type="ECO:0000259" key="1">
    <source>
        <dbReference type="Pfam" id="PF06722"/>
    </source>
</evidence>
<evidence type="ECO:0000313" key="3">
    <source>
        <dbReference type="Proteomes" id="UP000199707"/>
    </source>
</evidence>
<dbReference type="GO" id="GO:0008194">
    <property type="term" value="F:UDP-glycosyltransferase activity"/>
    <property type="evidence" value="ECO:0007669"/>
    <property type="project" value="InterPro"/>
</dbReference>
<accession>A0A1G4V859</accession>
<keyword evidence="2" id="KW-0808">Transferase</keyword>
<dbReference type="PANTHER" id="PTHR48050">
    <property type="entry name" value="STEROL 3-BETA-GLUCOSYLTRANSFERASE"/>
    <property type="match status" value="1"/>
</dbReference>
<gene>
    <name evidence="2" type="ORF">SAMN02799620_00342</name>
</gene>
<dbReference type="GO" id="GO:0017000">
    <property type="term" value="P:antibiotic biosynthetic process"/>
    <property type="evidence" value="ECO:0007669"/>
    <property type="project" value="UniProtKB-ARBA"/>
</dbReference>
<dbReference type="AlphaFoldDB" id="A0A1G4V859"/>
<dbReference type="SUPFAM" id="SSF53756">
    <property type="entry name" value="UDP-Glycosyltransferase/glycogen phosphorylase"/>
    <property type="match status" value="1"/>
</dbReference>
<dbReference type="RefSeq" id="WP_090353297.1">
    <property type="nucleotide sequence ID" value="NZ_FMUB01000001.1"/>
</dbReference>
<dbReference type="GO" id="GO:0016758">
    <property type="term" value="F:hexosyltransferase activity"/>
    <property type="evidence" value="ECO:0007669"/>
    <property type="project" value="UniProtKB-ARBA"/>
</dbReference>
<sequence>MADILIAALSPDGHIAPMLAVAADQVKRGNTVTMLTGAAHTAAVRAVGARAHPLPALADFDDNPFDATRRRCTSPIRALNQAIIRLFLEPMPHQAAELAKVLGNKHFDAIIADYGFVGVLPLLLGDPAQRPPVLYYTPTPLMLSSRDTAPYGLGLPPRHPWCNLALTVFSQRVLLREAHHTTNTMLASLGSRALPTFLLDVGVLADRLIVPTVPLFEYPRSDLPANVRFVGAVHPRPTGGFTPPPWWSEIDTHRPVVHVTQGDVFPRRFARPDVDDTDMSRLIEPTIDALRDADVTVIVTTCGTPLRSRVPTNTFVADHIPYDVLLPKIDVMVTNGGYGAVQRAAAAGVQLVVAGSTEDKPEVAARVAWSGTGINLRTGTPSATAVAAAVNEVLRDDRYRRRARELEVAFAQRDGVAEIAALIDEVTAPRRRNGCVPVWNAAISSDSKGET</sequence>
<dbReference type="Gene3D" id="3.40.50.2000">
    <property type="entry name" value="Glycogen Phosphorylase B"/>
    <property type="match status" value="2"/>
</dbReference>
<dbReference type="Pfam" id="PF06722">
    <property type="entry name" value="EryCIII-like_C"/>
    <property type="match status" value="1"/>
</dbReference>
<organism evidence="2 3">
    <name type="scientific">Mycolicibacterium fluoranthenivorans</name>
    <dbReference type="NCBI Taxonomy" id="258505"/>
    <lineage>
        <taxon>Bacteria</taxon>
        <taxon>Bacillati</taxon>
        <taxon>Actinomycetota</taxon>
        <taxon>Actinomycetes</taxon>
        <taxon>Mycobacteriales</taxon>
        <taxon>Mycobacteriaceae</taxon>
        <taxon>Mycolicibacterium</taxon>
    </lineage>
</organism>
<dbReference type="STRING" id="1502745.SAMN02799620_00342"/>
<name>A0A1G4V859_9MYCO</name>
<evidence type="ECO:0000313" key="2">
    <source>
        <dbReference type="EMBL" id="SCX01840.1"/>
    </source>
</evidence>
<feature type="domain" description="Erythromycin biosynthesis protein CIII-like C-terminal" evidence="1">
    <location>
        <begin position="286"/>
        <end position="421"/>
    </location>
</feature>
<dbReference type="CDD" id="cd03784">
    <property type="entry name" value="GT1_Gtf-like"/>
    <property type="match status" value="1"/>
</dbReference>
<dbReference type="InterPro" id="IPR010610">
    <property type="entry name" value="EryCIII-like_C"/>
</dbReference>
<dbReference type="InterPro" id="IPR002213">
    <property type="entry name" value="UDP_glucos_trans"/>
</dbReference>
<protein>
    <submittedName>
        <fullName evidence="2">UDP:flavonoid glycosyltransferase YjiC, YdhE family</fullName>
    </submittedName>
</protein>
<proteinExistence type="predicted"/>
<dbReference type="InterPro" id="IPR050426">
    <property type="entry name" value="Glycosyltransferase_28"/>
</dbReference>